<dbReference type="AlphaFoldDB" id="A0A9J7N1S3"/>
<evidence type="ECO:0000313" key="3">
    <source>
        <dbReference type="RefSeq" id="XP_035689582.1"/>
    </source>
</evidence>
<reference evidence="2" key="1">
    <citation type="journal article" date="2020" name="Nat. Ecol. Evol.">
        <title>Deeply conserved synteny resolves early events in vertebrate evolution.</title>
        <authorList>
            <person name="Simakov O."/>
            <person name="Marletaz F."/>
            <person name="Yue J.X."/>
            <person name="O'Connell B."/>
            <person name="Jenkins J."/>
            <person name="Brandt A."/>
            <person name="Calef R."/>
            <person name="Tung C.H."/>
            <person name="Huang T.K."/>
            <person name="Schmutz J."/>
            <person name="Satoh N."/>
            <person name="Yu J.K."/>
            <person name="Putnam N.H."/>
            <person name="Green R.E."/>
            <person name="Rokhsar D.S."/>
        </authorList>
    </citation>
    <scope>NUCLEOTIDE SEQUENCE [LARGE SCALE GENOMIC DNA]</scope>
    <source>
        <strain evidence="2">S238N-H82</strain>
    </source>
</reference>
<feature type="domain" description="PKD/REJ-like" evidence="1">
    <location>
        <begin position="219"/>
        <end position="572"/>
    </location>
</feature>
<evidence type="ECO:0000313" key="2">
    <source>
        <dbReference type="Proteomes" id="UP000001554"/>
    </source>
</evidence>
<evidence type="ECO:0000259" key="1">
    <source>
        <dbReference type="Pfam" id="PF02010"/>
    </source>
</evidence>
<organism evidence="2 3">
    <name type="scientific">Branchiostoma floridae</name>
    <name type="common">Florida lancelet</name>
    <name type="synonym">Amphioxus</name>
    <dbReference type="NCBI Taxonomy" id="7739"/>
    <lineage>
        <taxon>Eukaryota</taxon>
        <taxon>Metazoa</taxon>
        <taxon>Chordata</taxon>
        <taxon>Cephalochordata</taxon>
        <taxon>Leptocardii</taxon>
        <taxon>Amphioxiformes</taxon>
        <taxon>Branchiostomatidae</taxon>
        <taxon>Branchiostoma</taxon>
    </lineage>
</organism>
<sequence>MHEYFYFYAVLGKAAFRGIPPSNPVAGSSTPPPSRLVPVSRWCRHPRPAVLLSGQCRGKRNLHTVLVYSGWTFLGLLCLGCWRDGGSRAIPTLEGIDQTYLDGSYGLRQDAKLKCCMAALSRGFSVFALQNGGWCAASADGHNTYNMYGPVPGVHVPCETLHTAGCNLTTTTDGGVPEYEPPGDQPCHVTAGIHEGIHGIENPLQVHQCGNIIINAAASFQCNHPYQVSVQWTVRGNISQSLGEEGLSLEVLPDQDGIATDQLKLDLPPKTLPLGLFMVQVTVTMKIPEIGHTSIAVAQMWLQVLPFPITARMNALSARTTSLQSFWVVPTLVSPDPDCQVPSDQLSYAWTCEAVSYPNPPVTSGGISACEALLGDLQPGSDPDGGVLRFDSSTKPVPLNSIVKVSVVITATGHEPGSTFINIHTAGAPGLGEYWLRCTENCNPGDFISHKMLRLIISPTVDNSGPNLWTLEEAPTDFPGLDWTNDVLVANEDTLEVHPNVFTVPGNYTIRVANYVNPSFPRIAEYRFLVLRNPVPGSLLQSGSAEIPADVCSVLPADGVSLVEKFCVVCKGTMIA</sequence>
<dbReference type="Pfam" id="PF02010">
    <property type="entry name" value="REJ"/>
    <property type="match status" value="1"/>
</dbReference>
<gene>
    <name evidence="3" type="primary">LOC118424882</name>
</gene>
<proteinExistence type="predicted"/>
<dbReference type="KEGG" id="bfo:118424882"/>
<accession>A0A9J7N1S3</accession>
<name>A0A9J7N1S3_BRAFL</name>
<dbReference type="RefSeq" id="XP_035689582.1">
    <property type="nucleotide sequence ID" value="XM_035833689.1"/>
</dbReference>
<dbReference type="GeneID" id="118424882"/>
<dbReference type="Proteomes" id="UP000001554">
    <property type="component" value="Chromosome 10"/>
</dbReference>
<dbReference type="InterPro" id="IPR002859">
    <property type="entry name" value="PKD/REJ-like"/>
</dbReference>
<keyword evidence="2" id="KW-1185">Reference proteome</keyword>
<protein>
    <submittedName>
        <fullName evidence="3">Uncharacterized protein LOC118424882</fullName>
    </submittedName>
</protein>
<dbReference type="OMA" id="INIHTID"/>
<dbReference type="OrthoDB" id="10533367at2759"/>
<reference evidence="3" key="2">
    <citation type="submission" date="2025-08" db="UniProtKB">
        <authorList>
            <consortium name="RefSeq"/>
        </authorList>
    </citation>
    <scope>IDENTIFICATION</scope>
    <source>
        <strain evidence="3">S238N-H82</strain>
        <tissue evidence="3">Testes</tissue>
    </source>
</reference>